<dbReference type="AlphaFoldDB" id="A0A069QI22"/>
<name>A0A069QI22_HOYLO</name>
<dbReference type="Gene3D" id="6.20.20.10">
    <property type="match status" value="1"/>
</dbReference>
<sequence>MTREELIEKAAKKYCQDNIPNLPQMHLTISTAFEAGLNGRTTTKYQNLQQFKRINMKKISNEQELFELFCDKDNCFGQYQEPFLEIVHNEVWAANRRMAVAVKAELVSEKHHKRKLTKNIEFGTPCNAKVTLKAIKDALAKLPMVEEEDMEDVDCDECDGSGKVECEYIDNNGATHEVTADCPICFGTGYVDGAPKKTGKMIADFSTPIKLGEAYFMGYRLDILAQAMELLGLETLTMTHHGGYGIGKGRACELQADGVRFLLAPMLAEDVHNVIEIEV</sequence>
<proteinExistence type="predicted"/>
<protein>
    <submittedName>
        <fullName evidence="1">Uncharacterized protein</fullName>
    </submittedName>
</protein>
<organism evidence="1 2">
    <name type="scientific">Hoylesella loescheii DSM 19665 = JCM 12249 = ATCC 15930</name>
    <dbReference type="NCBI Taxonomy" id="1122985"/>
    <lineage>
        <taxon>Bacteria</taxon>
        <taxon>Pseudomonadati</taxon>
        <taxon>Bacteroidota</taxon>
        <taxon>Bacteroidia</taxon>
        <taxon>Bacteroidales</taxon>
        <taxon>Prevotellaceae</taxon>
        <taxon>Hoylesella</taxon>
    </lineage>
</organism>
<evidence type="ECO:0000313" key="2">
    <source>
        <dbReference type="Proteomes" id="UP000027442"/>
    </source>
</evidence>
<evidence type="ECO:0000313" key="1">
    <source>
        <dbReference type="EMBL" id="KDR52347.1"/>
    </source>
</evidence>
<keyword evidence="2" id="KW-1185">Reference proteome</keyword>
<dbReference type="PATRIC" id="fig|1122985.7.peg.1593"/>
<comment type="caution">
    <text evidence="1">The sequence shown here is derived from an EMBL/GenBank/DDBJ whole genome shotgun (WGS) entry which is preliminary data.</text>
</comment>
<dbReference type="Proteomes" id="UP000027442">
    <property type="component" value="Unassembled WGS sequence"/>
</dbReference>
<gene>
    <name evidence="1" type="ORF">HMPREF1991_01529</name>
</gene>
<accession>A0A069QI22</accession>
<dbReference type="RefSeq" id="WP_018967375.1">
    <property type="nucleotide sequence ID" value="NZ_KB899214.1"/>
</dbReference>
<dbReference type="HOGENOM" id="CLU_086970_0_0_10"/>
<dbReference type="EMBL" id="JNGW01000066">
    <property type="protein sequence ID" value="KDR52347.1"/>
    <property type="molecule type" value="Genomic_DNA"/>
</dbReference>
<reference evidence="1 2" key="1">
    <citation type="submission" date="2013-08" db="EMBL/GenBank/DDBJ databases">
        <authorList>
            <person name="Weinstock G."/>
            <person name="Sodergren E."/>
            <person name="Wylie T."/>
            <person name="Fulton L."/>
            <person name="Fulton R."/>
            <person name="Fronick C."/>
            <person name="O'Laughlin M."/>
            <person name="Godfrey J."/>
            <person name="Miner T."/>
            <person name="Herter B."/>
            <person name="Appelbaum E."/>
            <person name="Cordes M."/>
            <person name="Lek S."/>
            <person name="Wollam A."/>
            <person name="Pepin K.H."/>
            <person name="Palsikar V.B."/>
            <person name="Mitreva M."/>
            <person name="Wilson R.K."/>
        </authorList>
    </citation>
    <scope>NUCLEOTIDE SEQUENCE [LARGE SCALE GENOMIC DNA]</scope>
    <source>
        <strain evidence="1 2">ATCC 15930</strain>
    </source>
</reference>